<accession>A0AAV5JSG5</accession>
<reference evidence="1 2" key="1">
    <citation type="journal article" date="2021" name="Commun. Biol.">
        <title>The genome of Shorea leprosula (Dipterocarpaceae) highlights the ecological relevance of drought in aseasonal tropical rainforests.</title>
        <authorList>
            <person name="Ng K.K.S."/>
            <person name="Kobayashi M.J."/>
            <person name="Fawcett J.A."/>
            <person name="Hatakeyama M."/>
            <person name="Paape T."/>
            <person name="Ng C.H."/>
            <person name="Ang C.C."/>
            <person name="Tnah L.H."/>
            <person name="Lee C.T."/>
            <person name="Nishiyama T."/>
            <person name="Sese J."/>
            <person name="O'Brien M.J."/>
            <person name="Copetti D."/>
            <person name="Mohd Noor M.I."/>
            <person name="Ong R.C."/>
            <person name="Putra M."/>
            <person name="Sireger I.Z."/>
            <person name="Indrioko S."/>
            <person name="Kosugi Y."/>
            <person name="Izuno A."/>
            <person name="Isagi Y."/>
            <person name="Lee S.L."/>
            <person name="Shimizu K.K."/>
        </authorList>
    </citation>
    <scope>NUCLEOTIDE SEQUENCE [LARGE SCALE GENOMIC DNA]</scope>
    <source>
        <strain evidence="1">214</strain>
    </source>
</reference>
<keyword evidence="2" id="KW-1185">Reference proteome</keyword>
<comment type="caution">
    <text evidence="1">The sequence shown here is derived from an EMBL/GenBank/DDBJ whole genome shotgun (WGS) entry which is preliminary data.</text>
</comment>
<proteinExistence type="predicted"/>
<dbReference type="AlphaFoldDB" id="A0AAV5JSG5"/>
<gene>
    <name evidence="1" type="ORF">SLEP1_g26228</name>
</gene>
<organism evidence="1 2">
    <name type="scientific">Rubroshorea leprosula</name>
    <dbReference type="NCBI Taxonomy" id="152421"/>
    <lineage>
        <taxon>Eukaryota</taxon>
        <taxon>Viridiplantae</taxon>
        <taxon>Streptophyta</taxon>
        <taxon>Embryophyta</taxon>
        <taxon>Tracheophyta</taxon>
        <taxon>Spermatophyta</taxon>
        <taxon>Magnoliopsida</taxon>
        <taxon>eudicotyledons</taxon>
        <taxon>Gunneridae</taxon>
        <taxon>Pentapetalae</taxon>
        <taxon>rosids</taxon>
        <taxon>malvids</taxon>
        <taxon>Malvales</taxon>
        <taxon>Dipterocarpaceae</taxon>
        <taxon>Rubroshorea</taxon>
    </lineage>
</organism>
<sequence>MPPASSPCQFRFACWNSGSQLFCQLALRLSARFYASEEVKPKTGKPREVTS</sequence>
<dbReference type="Proteomes" id="UP001054252">
    <property type="component" value="Unassembled WGS sequence"/>
</dbReference>
<dbReference type="EMBL" id="BPVZ01000043">
    <property type="protein sequence ID" value="GKV15433.1"/>
    <property type="molecule type" value="Genomic_DNA"/>
</dbReference>
<evidence type="ECO:0000313" key="2">
    <source>
        <dbReference type="Proteomes" id="UP001054252"/>
    </source>
</evidence>
<protein>
    <submittedName>
        <fullName evidence="1">Uncharacterized protein</fullName>
    </submittedName>
</protein>
<evidence type="ECO:0000313" key="1">
    <source>
        <dbReference type="EMBL" id="GKV15433.1"/>
    </source>
</evidence>
<name>A0AAV5JSG5_9ROSI</name>